<sequence>MYEPKFDGWRAVVFAALGVVQSRRNNDLAARFPEIVAAARALGDVVVDGELVALREGRLDFGSLAVMPRARAAAGVEVYFIAFDLLAVGDDDVRGTPLPVRRARLEKVFAEARPPLQLTPSIQDRAATELWMRSESAEVGIEGVVAKKFDSRYRAGRTGDWVKVRQRVVVDAVVVGVAGPLTRPEALLLARPDAEGVLLPIGLSLPLPPMFRDEAARYVTPTGEPRRRLPTTVLGQEGSEYVPVHPTLVVEAEAEATVMTFTARLRPRIHRFRTDLTPTDLRPLVE</sequence>
<dbReference type="InterPro" id="IPR012310">
    <property type="entry name" value="DNA_ligase_ATP-dep_cent"/>
</dbReference>
<evidence type="ECO:0000313" key="5">
    <source>
        <dbReference type="EMBL" id="MBB4911497.1"/>
    </source>
</evidence>
<evidence type="ECO:0000256" key="1">
    <source>
        <dbReference type="ARBA" id="ARBA00007572"/>
    </source>
</evidence>
<protein>
    <submittedName>
        <fullName evidence="5">ATP-dependent DNA ligase</fullName>
    </submittedName>
</protein>
<dbReference type="PROSITE" id="PS50160">
    <property type="entry name" value="DNA_LIGASE_A3"/>
    <property type="match status" value="1"/>
</dbReference>
<dbReference type="Gene3D" id="3.30.470.30">
    <property type="entry name" value="DNA ligase/mRNA capping enzyme"/>
    <property type="match status" value="1"/>
</dbReference>
<evidence type="ECO:0000313" key="6">
    <source>
        <dbReference type="Proteomes" id="UP000520767"/>
    </source>
</evidence>
<comment type="similarity">
    <text evidence="1">Belongs to the ATP-dependent DNA ligase family.</text>
</comment>
<evidence type="ECO:0000256" key="3">
    <source>
        <dbReference type="ARBA" id="ARBA00034003"/>
    </source>
</evidence>
<organism evidence="5 6">
    <name type="scientific">Actinophytocola algeriensis</name>
    <dbReference type="NCBI Taxonomy" id="1768010"/>
    <lineage>
        <taxon>Bacteria</taxon>
        <taxon>Bacillati</taxon>
        <taxon>Actinomycetota</taxon>
        <taxon>Actinomycetes</taxon>
        <taxon>Pseudonocardiales</taxon>
        <taxon>Pseudonocardiaceae</taxon>
    </lineage>
</organism>
<gene>
    <name evidence="5" type="ORF">FHR82_007767</name>
</gene>
<dbReference type="GO" id="GO:0006310">
    <property type="term" value="P:DNA recombination"/>
    <property type="evidence" value="ECO:0007669"/>
    <property type="project" value="InterPro"/>
</dbReference>
<keyword evidence="2 5" id="KW-0436">Ligase</keyword>
<dbReference type="Gene3D" id="3.30.1490.70">
    <property type="match status" value="1"/>
</dbReference>
<evidence type="ECO:0000256" key="2">
    <source>
        <dbReference type="ARBA" id="ARBA00022598"/>
    </source>
</evidence>
<dbReference type="GO" id="GO:0005524">
    <property type="term" value="F:ATP binding"/>
    <property type="evidence" value="ECO:0007669"/>
    <property type="project" value="InterPro"/>
</dbReference>
<dbReference type="SUPFAM" id="SSF56091">
    <property type="entry name" value="DNA ligase/mRNA capping enzyme, catalytic domain"/>
    <property type="match status" value="1"/>
</dbReference>
<dbReference type="PANTHER" id="PTHR45674:SF4">
    <property type="entry name" value="DNA LIGASE 1"/>
    <property type="match status" value="1"/>
</dbReference>
<comment type="catalytic activity">
    <reaction evidence="3">
        <text>ATP + (deoxyribonucleotide)n-3'-hydroxyl + 5'-phospho-(deoxyribonucleotide)m = (deoxyribonucleotide)n+m + AMP + diphosphate.</text>
        <dbReference type="EC" id="6.5.1.1"/>
    </reaction>
</comment>
<dbReference type="PANTHER" id="PTHR45674">
    <property type="entry name" value="DNA LIGASE 1/3 FAMILY MEMBER"/>
    <property type="match status" value="1"/>
</dbReference>
<comment type="caution">
    <text evidence="5">The sequence shown here is derived from an EMBL/GenBank/DDBJ whole genome shotgun (WGS) entry which is preliminary data.</text>
</comment>
<name>A0A7W7QDB1_9PSEU</name>
<dbReference type="Proteomes" id="UP000520767">
    <property type="component" value="Unassembled WGS sequence"/>
</dbReference>
<dbReference type="EMBL" id="JACHJQ010000010">
    <property type="protein sequence ID" value="MBB4911497.1"/>
    <property type="molecule type" value="Genomic_DNA"/>
</dbReference>
<evidence type="ECO:0000259" key="4">
    <source>
        <dbReference type="PROSITE" id="PS50160"/>
    </source>
</evidence>
<accession>A0A7W7QDB1</accession>
<dbReference type="AlphaFoldDB" id="A0A7W7QDB1"/>
<dbReference type="Gene3D" id="2.40.50.140">
    <property type="entry name" value="Nucleic acid-binding proteins"/>
    <property type="match status" value="1"/>
</dbReference>
<dbReference type="InterPro" id="IPR050191">
    <property type="entry name" value="ATP-dep_DNA_ligase"/>
</dbReference>
<dbReference type="GO" id="GO:0006281">
    <property type="term" value="P:DNA repair"/>
    <property type="evidence" value="ECO:0007669"/>
    <property type="project" value="InterPro"/>
</dbReference>
<reference evidence="5 6" key="1">
    <citation type="submission" date="2020-08" db="EMBL/GenBank/DDBJ databases">
        <title>Genomic Encyclopedia of Type Strains, Phase III (KMG-III): the genomes of soil and plant-associated and newly described type strains.</title>
        <authorList>
            <person name="Whitman W."/>
        </authorList>
    </citation>
    <scope>NUCLEOTIDE SEQUENCE [LARGE SCALE GENOMIC DNA]</scope>
    <source>
        <strain evidence="5 6">CECT 8960</strain>
    </source>
</reference>
<keyword evidence="6" id="KW-1185">Reference proteome</keyword>
<proteinExistence type="inferred from homology"/>
<dbReference type="GO" id="GO:0003910">
    <property type="term" value="F:DNA ligase (ATP) activity"/>
    <property type="evidence" value="ECO:0007669"/>
    <property type="project" value="UniProtKB-EC"/>
</dbReference>
<feature type="domain" description="ATP-dependent DNA ligase family profile" evidence="4">
    <location>
        <begin position="71"/>
        <end position="166"/>
    </location>
</feature>
<dbReference type="InterPro" id="IPR012340">
    <property type="entry name" value="NA-bd_OB-fold"/>
</dbReference>
<dbReference type="Pfam" id="PF01068">
    <property type="entry name" value="DNA_ligase_A_M"/>
    <property type="match status" value="1"/>
</dbReference>
<dbReference type="RefSeq" id="WP_184815523.1">
    <property type="nucleotide sequence ID" value="NZ_JACHJQ010000010.1"/>
</dbReference>